<dbReference type="AlphaFoldDB" id="A0A923E9M5"/>
<dbReference type="Gene3D" id="3.90.550.10">
    <property type="entry name" value="Spore Coat Polysaccharide Biosynthesis Protein SpsA, Chain A"/>
    <property type="match status" value="2"/>
</dbReference>
<dbReference type="InterPro" id="IPR029063">
    <property type="entry name" value="SAM-dependent_MTases_sf"/>
</dbReference>
<feature type="domain" description="Glycosyltransferase 2-like" evidence="5">
    <location>
        <begin position="4"/>
        <end position="172"/>
    </location>
</feature>
<protein>
    <submittedName>
        <fullName evidence="7">Glycosyltransferase</fullName>
    </submittedName>
</protein>
<dbReference type="SUPFAM" id="SSF53448">
    <property type="entry name" value="Nucleotide-diphospho-sugar transferases"/>
    <property type="match status" value="2"/>
</dbReference>
<keyword evidence="3" id="KW-0328">Glycosyltransferase</keyword>
<evidence type="ECO:0000259" key="5">
    <source>
        <dbReference type="Pfam" id="PF00535"/>
    </source>
</evidence>
<dbReference type="EMBL" id="JAAZWO010000001">
    <property type="protein sequence ID" value="MBC2396425.1"/>
    <property type="molecule type" value="Genomic_DNA"/>
</dbReference>
<comment type="pathway">
    <text evidence="1">Cell wall biogenesis; cell wall polysaccharide biosynthesis.</text>
</comment>
<dbReference type="Pfam" id="PF13712">
    <property type="entry name" value="Glyco_tranf_2_5"/>
    <property type="match status" value="1"/>
</dbReference>
<sequence>MKTSIVILTKDNLKYTKLCLESIRKYTKERTYELIIVDNGSQDGTVDYIKGLKGIKFILNESNRGFPQGCNQGIQIANKENDILLLNNDVIVTNNWLLNLNKCLYSSKDIGAVGAVTNSCSYLQTINASYKNLNELQDFAKVNNISDSNRWEERLKLVGFCMLIKREVLDKIGLLDQRFTPGNFEDDDYSLRIIREGYRLMLCKDCYIHHFCSVSFNKNLSFLSNSMLINREKFYKKWGVASDEIFGFNRDTPIFLNENSLDKFSFLHVNCGGGGSLLYLKTIFKNIEVYGIENDINLIKTLAPCGWNNDRGIGKSITIYTYDEIYNMERKNLFDYIYIEVKNLYNFEKDFINAVKLIKKQGTFIINRDIFKLKEEYIKATLTKEFNNYSLIELYNKILINLIDKKEKVKVRYLNYNKCKTTDSNINIDKNKIAFICCINNRNKFKEAKNYINRLNDYANVSCEILAVENAPSLTSGYNVAMNNTNAKYKVYIHQDVYILNKYFIRDIINIFNKDENLGVLGCTGCEKLPKNAIWWEGKCYGKVFDNHNNNMSYLKFNDFGGLYKEVEALDGLILITSKDITWREDVFNGWHFYDISQCKEFYRKGYKVAVINQFNPWFIHNCGIVSLDGYEEYRLKFIKEYEKEEII</sequence>
<evidence type="ECO:0000259" key="6">
    <source>
        <dbReference type="Pfam" id="PF13712"/>
    </source>
</evidence>
<reference evidence="7 8" key="1">
    <citation type="submission" date="2020-04" db="EMBL/GenBank/DDBJ databases">
        <title>Genomic insights into acetone-butanol-ethanol (ABE) fermentation by sequencing solventogenic clostridia strains.</title>
        <authorList>
            <person name="Brown S."/>
        </authorList>
    </citation>
    <scope>NUCLEOTIDE SEQUENCE [LARGE SCALE GENOMIC DNA]</scope>
    <source>
        <strain evidence="7 8">DJ011</strain>
    </source>
</reference>
<evidence type="ECO:0000256" key="2">
    <source>
        <dbReference type="ARBA" id="ARBA00006739"/>
    </source>
</evidence>
<dbReference type="InterPro" id="IPR001173">
    <property type="entry name" value="Glyco_trans_2-like"/>
</dbReference>
<dbReference type="PANTHER" id="PTHR43179:SF12">
    <property type="entry name" value="GALACTOFURANOSYLTRANSFERASE GLFT2"/>
    <property type="match status" value="1"/>
</dbReference>
<evidence type="ECO:0000313" key="7">
    <source>
        <dbReference type="EMBL" id="MBC2396425.1"/>
    </source>
</evidence>
<dbReference type="Pfam" id="PF00535">
    <property type="entry name" value="Glycos_transf_2"/>
    <property type="match status" value="1"/>
</dbReference>
<dbReference type="Proteomes" id="UP000563151">
    <property type="component" value="Unassembled WGS sequence"/>
</dbReference>
<dbReference type="SUPFAM" id="SSF53335">
    <property type="entry name" value="S-adenosyl-L-methionine-dependent methyltransferases"/>
    <property type="match status" value="1"/>
</dbReference>
<feature type="domain" description="Streptomycin biosynthesis protein StrF" evidence="6">
    <location>
        <begin position="434"/>
        <end position="642"/>
    </location>
</feature>
<comment type="caution">
    <text evidence="7">The sequence shown here is derived from an EMBL/GenBank/DDBJ whole genome shotgun (WGS) entry which is preliminary data.</text>
</comment>
<accession>A0A923E9M5</accession>
<keyword evidence="8" id="KW-1185">Reference proteome</keyword>
<dbReference type="InterPro" id="IPR059123">
    <property type="entry name" value="StrF_dom"/>
</dbReference>
<evidence type="ECO:0000256" key="4">
    <source>
        <dbReference type="ARBA" id="ARBA00022679"/>
    </source>
</evidence>
<dbReference type="RefSeq" id="WP_173680052.1">
    <property type="nucleotide sequence ID" value="NZ_JAAZWO010000001.1"/>
</dbReference>
<comment type="similarity">
    <text evidence="2">Belongs to the glycosyltransferase 2 family.</text>
</comment>
<dbReference type="GO" id="GO:0016757">
    <property type="term" value="F:glycosyltransferase activity"/>
    <property type="evidence" value="ECO:0007669"/>
    <property type="project" value="UniProtKB-KW"/>
</dbReference>
<keyword evidence="4" id="KW-0808">Transferase</keyword>
<dbReference type="CDD" id="cd04186">
    <property type="entry name" value="GT_2_like_c"/>
    <property type="match status" value="1"/>
</dbReference>
<evidence type="ECO:0000313" key="8">
    <source>
        <dbReference type="Proteomes" id="UP000563151"/>
    </source>
</evidence>
<name>A0A923E9M5_CLOTT</name>
<evidence type="ECO:0000256" key="3">
    <source>
        <dbReference type="ARBA" id="ARBA00022676"/>
    </source>
</evidence>
<organism evidence="7 8">
    <name type="scientific">Clostridium tetanomorphum</name>
    <dbReference type="NCBI Taxonomy" id="1553"/>
    <lineage>
        <taxon>Bacteria</taxon>
        <taxon>Bacillati</taxon>
        <taxon>Bacillota</taxon>
        <taxon>Clostridia</taxon>
        <taxon>Eubacteriales</taxon>
        <taxon>Clostridiaceae</taxon>
        <taxon>Clostridium</taxon>
    </lineage>
</organism>
<proteinExistence type="inferred from homology"/>
<dbReference type="PANTHER" id="PTHR43179">
    <property type="entry name" value="RHAMNOSYLTRANSFERASE WBBL"/>
    <property type="match status" value="1"/>
</dbReference>
<dbReference type="InterPro" id="IPR029044">
    <property type="entry name" value="Nucleotide-diphossugar_trans"/>
</dbReference>
<evidence type="ECO:0000256" key="1">
    <source>
        <dbReference type="ARBA" id="ARBA00004776"/>
    </source>
</evidence>
<gene>
    <name evidence="7" type="ORF">HGG79_01350</name>
</gene>